<dbReference type="EMBL" id="BARU01007193">
    <property type="protein sequence ID" value="GAH42514.1"/>
    <property type="molecule type" value="Genomic_DNA"/>
</dbReference>
<dbReference type="AlphaFoldDB" id="X1GLN9"/>
<name>X1GLN9_9ZZZZ</name>
<feature type="non-terminal residue" evidence="1">
    <location>
        <position position="253"/>
    </location>
</feature>
<protein>
    <submittedName>
        <fullName evidence="1">Uncharacterized protein</fullName>
    </submittedName>
</protein>
<comment type="caution">
    <text evidence="1">The sequence shown here is derived from an EMBL/GenBank/DDBJ whole genome shotgun (WGS) entry which is preliminary data.</text>
</comment>
<proteinExistence type="predicted"/>
<reference evidence="1" key="1">
    <citation type="journal article" date="2014" name="Front. Microbiol.">
        <title>High frequency of phylogenetically diverse reductive dehalogenase-homologous genes in deep subseafloor sedimentary metagenomes.</title>
        <authorList>
            <person name="Kawai M."/>
            <person name="Futagami T."/>
            <person name="Toyoda A."/>
            <person name="Takaki Y."/>
            <person name="Nishi S."/>
            <person name="Hori S."/>
            <person name="Arai W."/>
            <person name="Tsubouchi T."/>
            <person name="Morono Y."/>
            <person name="Uchiyama I."/>
            <person name="Ito T."/>
            <person name="Fujiyama A."/>
            <person name="Inagaki F."/>
            <person name="Takami H."/>
        </authorList>
    </citation>
    <scope>NUCLEOTIDE SEQUENCE</scope>
    <source>
        <strain evidence="1">Expedition CK06-06</strain>
    </source>
</reference>
<sequence length="253" mass="26666">MTTDLRVSITAQETASRVAERIGTKFAGMGKKIGAAVAPVTRLSRSFSKLGTIIAKIATPLAALATGAGLFLLLQKATEQSNALGREMARLNEIFNRVARVVGDILAPFISLLVDELEKLVPAGLKAGDVLSSGFVRKWAKMAEDALRWGIEIVSEFASGMIQGATGAMVIALNFIGGVLESWLKAFSPPRIAPNIGVWGAGAMEAWLKGFTEGDFSILEGIQGPLQSAMSTLVSLGMMAAEKAGKAFVRLSQ</sequence>
<evidence type="ECO:0000313" key="1">
    <source>
        <dbReference type="EMBL" id="GAH42514.1"/>
    </source>
</evidence>
<organism evidence="1">
    <name type="scientific">marine sediment metagenome</name>
    <dbReference type="NCBI Taxonomy" id="412755"/>
    <lineage>
        <taxon>unclassified sequences</taxon>
        <taxon>metagenomes</taxon>
        <taxon>ecological metagenomes</taxon>
    </lineage>
</organism>
<accession>X1GLN9</accession>
<gene>
    <name evidence="1" type="ORF">S03H2_14181</name>
</gene>